<dbReference type="EMBL" id="KN822132">
    <property type="protein sequence ID" value="KIM55581.1"/>
    <property type="molecule type" value="Genomic_DNA"/>
</dbReference>
<dbReference type="HOGENOM" id="CLU_035918_9_2_1"/>
<gene>
    <name evidence="1" type="ORF">SCLCIDRAFT_134426</name>
</gene>
<dbReference type="STRING" id="1036808.A0A0C3DHQ5"/>
<evidence type="ECO:0000313" key="2">
    <source>
        <dbReference type="Proteomes" id="UP000053989"/>
    </source>
</evidence>
<dbReference type="OrthoDB" id="3220614at2759"/>
<dbReference type="AlphaFoldDB" id="A0A0C3DHQ5"/>
<dbReference type="Pfam" id="PF20414">
    <property type="entry name" value="DUF6698"/>
    <property type="match status" value="1"/>
</dbReference>
<accession>A0A0C3DHQ5</accession>
<name>A0A0C3DHQ5_9AGAM</name>
<dbReference type="InterPro" id="IPR046521">
    <property type="entry name" value="DUF6698"/>
</dbReference>
<reference evidence="1 2" key="1">
    <citation type="submission" date="2014-04" db="EMBL/GenBank/DDBJ databases">
        <authorList>
            <consortium name="DOE Joint Genome Institute"/>
            <person name="Kuo A."/>
            <person name="Kohler A."/>
            <person name="Nagy L.G."/>
            <person name="Floudas D."/>
            <person name="Copeland A."/>
            <person name="Barry K.W."/>
            <person name="Cichocki N."/>
            <person name="Veneault-Fourrey C."/>
            <person name="LaButti K."/>
            <person name="Lindquist E.A."/>
            <person name="Lipzen A."/>
            <person name="Lundell T."/>
            <person name="Morin E."/>
            <person name="Murat C."/>
            <person name="Sun H."/>
            <person name="Tunlid A."/>
            <person name="Henrissat B."/>
            <person name="Grigoriev I.V."/>
            <person name="Hibbett D.S."/>
            <person name="Martin F."/>
            <person name="Nordberg H.P."/>
            <person name="Cantor M.N."/>
            <person name="Hua S.X."/>
        </authorList>
    </citation>
    <scope>NUCLEOTIDE SEQUENCE [LARGE SCALE GENOMIC DNA]</scope>
    <source>
        <strain evidence="1 2">Foug A</strain>
    </source>
</reference>
<sequence>RTRSQLEDGSIIMCADAFPAFLWAGNPPGHNFNEDNMLDGLFKGYLLLHVATHIFKGPSTALGSKSCRLRPCNAVLHDMVTVEPEHIAYTCVLSQNCMSSRKWHMLDGAFDYCAFYYNIIDLLRANQDWFQSLQQHWNMYALIIL</sequence>
<reference evidence="2" key="2">
    <citation type="submission" date="2015-01" db="EMBL/GenBank/DDBJ databases">
        <title>Evolutionary Origins and Diversification of the Mycorrhizal Mutualists.</title>
        <authorList>
            <consortium name="DOE Joint Genome Institute"/>
            <consortium name="Mycorrhizal Genomics Consortium"/>
            <person name="Kohler A."/>
            <person name="Kuo A."/>
            <person name="Nagy L.G."/>
            <person name="Floudas D."/>
            <person name="Copeland A."/>
            <person name="Barry K.W."/>
            <person name="Cichocki N."/>
            <person name="Veneault-Fourrey C."/>
            <person name="LaButti K."/>
            <person name="Lindquist E.A."/>
            <person name="Lipzen A."/>
            <person name="Lundell T."/>
            <person name="Morin E."/>
            <person name="Murat C."/>
            <person name="Riley R."/>
            <person name="Ohm R."/>
            <person name="Sun H."/>
            <person name="Tunlid A."/>
            <person name="Henrissat B."/>
            <person name="Grigoriev I.V."/>
            <person name="Hibbett D.S."/>
            <person name="Martin F."/>
        </authorList>
    </citation>
    <scope>NUCLEOTIDE SEQUENCE [LARGE SCALE GENOMIC DNA]</scope>
    <source>
        <strain evidence="2">Foug A</strain>
    </source>
</reference>
<proteinExistence type="predicted"/>
<organism evidence="1 2">
    <name type="scientific">Scleroderma citrinum Foug A</name>
    <dbReference type="NCBI Taxonomy" id="1036808"/>
    <lineage>
        <taxon>Eukaryota</taxon>
        <taxon>Fungi</taxon>
        <taxon>Dikarya</taxon>
        <taxon>Basidiomycota</taxon>
        <taxon>Agaricomycotina</taxon>
        <taxon>Agaricomycetes</taxon>
        <taxon>Agaricomycetidae</taxon>
        <taxon>Boletales</taxon>
        <taxon>Sclerodermatineae</taxon>
        <taxon>Sclerodermataceae</taxon>
        <taxon>Scleroderma</taxon>
    </lineage>
</organism>
<protein>
    <submittedName>
        <fullName evidence="1">Uncharacterized protein</fullName>
    </submittedName>
</protein>
<evidence type="ECO:0000313" key="1">
    <source>
        <dbReference type="EMBL" id="KIM55581.1"/>
    </source>
</evidence>
<dbReference type="InParanoid" id="A0A0C3DHQ5"/>
<keyword evidence="2" id="KW-1185">Reference proteome</keyword>
<dbReference type="Proteomes" id="UP000053989">
    <property type="component" value="Unassembled WGS sequence"/>
</dbReference>
<feature type="non-terminal residue" evidence="1">
    <location>
        <position position="1"/>
    </location>
</feature>